<dbReference type="SUPFAM" id="SSF53067">
    <property type="entry name" value="Actin-like ATPase domain"/>
    <property type="match status" value="1"/>
</dbReference>
<gene>
    <name evidence="2" type="ORF">F1721_09925</name>
</gene>
<keyword evidence="3" id="KW-1185">Reference proteome</keyword>
<comment type="similarity">
    <text evidence="1">Belongs to the ROK (NagC/XylR) family.</text>
</comment>
<dbReference type="Gene3D" id="3.30.420.40">
    <property type="match status" value="2"/>
</dbReference>
<dbReference type="InterPro" id="IPR043129">
    <property type="entry name" value="ATPase_NBD"/>
</dbReference>
<dbReference type="EMBL" id="VWPH01000004">
    <property type="protein sequence ID" value="KAA5835104.1"/>
    <property type="molecule type" value="Genomic_DNA"/>
</dbReference>
<dbReference type="AlphaFoldDB" id="A0A5M7C668"/>
<accession>A0A5M7C668</accession>
<dbReference type="Pfam" id="PF00480">
    <property type="entry name" value="ROK"/>
    <property type="match status" value="1"/>
</dbReference>
<evidence type="ECO:0000313" key="3">
    <source>
        <dbReference type="Proteomes" id="UP000323946"/>
    </source>
</evidence>
<name>A0A5M7C668_SACHI</name>
<reference evidence="2 3" key="1">
    <citation type="submission" date="2019-09" db="EMBL/GenBank/DDBJ databases">
        <title>Draft genome sequence of the thermophilic Saccharopolyspora hirsuta VKM Ac-666T.</title>
        <authorList>
            <person name="Lobastova T.G."/>
            <person name="Fokina V."/>
            <person name="Bragin E.Y."/>
            <person name="Shtratnikova V.Y."/>
            <person name="Starodumova I.P."/>
            <person name="Tarlachkov S.V."/>
            <person name="Donova M.V."/>
        </authorList>
    </citation>
    <scope>NUCLEOTIDE SEQUENCE [LARGE SCALE GENOMIC DNA]</scope>
    <source>
        <strain evidence="2 3">VKM Ac-666</strain>
    </source>
</reference>
<dbReference type="SMR" id="A0A5M7C668"/>
<proteinExistence type="inferred from homology"/>
<protein>
    <submittedName>
        <fullName evidence="2">ROK family protein</fullName>
    </submittedName>
</protein>
<evidence type="ECO:0000256" key="1">
    <source>
        <dbReference type="ARBA" id="ARBA00006479"/>
    </source>
</evidence>
<dbReference type="InterPro" id="IPR000600">
    <property type="entry name" value="ROK"/>
</dbReference>
<dbReference type="PANTHER" id="PTHR18964:SF149">
    <property type="entry name" value="BIFUNCTIONAL UDP-N-ACETYLGLUCOSAMINE 2-EPIMERASE_N-ACETYLMANNOSAMINE KINASE"/>
    <property type="match status" value="1"/>
</dbReference>
<dbReference type="PANTHER" id="PTHR18964">
    <property type="entry name" value="ROK (REPRESSOR, ORF, KINASE) FAMILY"/>
    <property type="match status" value="1"/>
</dbReference>
<dbReference type="OrthoDB" id="9795247at2"/>
<dbReference type="RefSeq" id="WP_150066300.1">
    <property type="nucleotide sequence ID" value="NZ_VWPH01000004.1"/>
</dbReference>
<dbReference type="Proteomes" id="UP000323946">
    <property type="component" value="Unassembled WGS sequence"/>
</dbReference>
<sequence>MSSWGIDIGGTKIAFRVEGGAPEPYETAVTWSASGDVREDLDVLRAGVATAREAAGAPQRVGIALPAAVDGAGRVTSWPNRPHWTGLDWARVLAELFPGVPARTADDGDLAALAEADRAGSPDVVYFGVGTGVGGGVVLGGRPVPGPERGSCELGHVIADPAGPPCVCGRRGCLQAVASGPAILRRAGRARGEDTGFDELRRGWLDRQDWATAAVGAGCAALASVAVSTAELLHPELVLIGGGFAAGLPGFTDSVAQHVAALARPGHPLPEVRQAALGGLSSLHGALLLGRQG</sequence>
<evidence type="ECO:0000313" key="2">
    <source>
        <dbReference type="EMBL" id="KAA5835104.1"/>
    </source>
</evidence>
<organism evidence="2 3">
    <name type="scientific">Saccharopolyspora hirsuta</name>
    <dbReference type="NCBI Taxonomy" id="1837"/>
    <lineage>
        <taxon>Bacteria</taxon>
        <taxon>Bacillati</taxon>
        <taxon>Actinomycetota</taxon>
        <taxon>Actinomycetes</taxon>
        <taxon>Pseudonocardiales</taxon>
        <taxon>Pseudonocardiaceae</taxon>
        <taxon>Saccharopolyspora</taxon>
    </lineage>
</organism>
<comment type="caution">
    <text evidence="2">The sequence shown here is derived from an EMBL/GenBank/DDBJ whole genome shotgun (WGS) entry which is preliminary data.</text>
</comment>